<name>A0A6J4NYI4_9BACT</name>
<dbReference type="AlphaFoldDB" id="A0A6J4NYI4"/>
<reference evidence="1" key="1">
    <citation type="submission" date="2020-02" db="EMBL/GenBank/DDBJ databases">
        <authorList>
            <person name="Meier V. D."/>
        </authorList>
    </citation>
    <scope>NUCLEOTIDE SEQUENCE</scope>
    <source>
        <strain evidence="1">AVDCRST_MAG64</strain>
    </source>
</reference>
<feature type="non-terminal residue" evidence="1">
    <location>
        <position position="66"/>
    </location>
</feature>
<organism evidence="1">
    <name type="scientific">uncultured Phycisphaerae bacterium</name>
    <dbReference type="NCBI Taxonomy" id="904963"/>
    <lineage>
        <taxon>Bacteria</taxon>
        <taxon>Pseudomonadati</taxon>
        <taxon>Planctomycetota</taxon>
        <taxon>Phycisphaerae</taxon>
        <taxon>environmental samples</taxon>
    </lineage>
</organism>
<protein>
    <submittedName>
        <fullName evidence="1">Uncharacterized protein</fullName>
    </submittedName>
</protein>
<proteinExistence type="predicted"/>
<gene>
    <name evidence="1" type="ORF">AVDCRST_MAG64-1606</name>
</gene>
<accession>A0A6J4NYI4</accession>
<evidence type="ECO:0000313" key="1">
    <source>
        <dbReference type="EMBL" id="CAA9399100.1"/>
    </source>
</evidence>
<feature type="non-terminal residue" evidence="1">
    <location>
        <position position="1"/>
    </location>
</feature>
<sequence length="66" mass="7011">AATRRRSGSREPGNLRREDHLGIRGRRVQQAHARKKTAGTGDRAGCGLWGSDPGVQGCGWVGICGL</sequence>
<dbReference type="EMBL" id="CADCUQ010000366">
    <property type="protein sequence ID" value="CAA9399100.1"/>
    <property type="molecule type" value="Genomic_DNA"/>
</dbReference>